<gene>
    <name evidence="1" type="ORF">LCGC14_1703230</name>
</gene>
<dbReference type="EMBL" id="LAZR01015081">
    <property type="protein sequence ID" value="KKM14728.1"/>
    <property type="molecule type" value="Genomic_DNA"/>
</dbReference>
<protein>
    <submittedName>
        <fullName evidence="1">Uncharacterized protein</fullName>
    </submittedName>
</protein>
<evidence type="ECO:0000313" key="1">
    <source>
        <dbReference type="EMBL" id="KKM14728.1"/>
    </source>
</evidence>
<reference evidence="1" key="1">
    <citation type="journal article" date="2015" name="Nature">
        <title>Complex archaea that bridge the gap between prokaryotes and eukaryotes.</title>
        <authorList>
            <person name="Spang A."/>
            <person name="Saw J.H."/>
            <person name="Jorgensen S.L."/>
            <person name="Zaremba-Niedzwiedzka K."/>
            <person name="Martijn J."/>
            <person name="Lind A.E."/>
            <person name="van Eijk R."/>
            <person name="Schleper C."/>
            <person name="Guy L."/>
            <person name="Ettema T.J."/>
        </authorList>
    </citation>
    <scope>NUCLEOTIDE SEQUENCE</scope>
</reference>
<comment type="caution">
    <text evidence="1">The sequence shown here is derived from an EMBL/GenBank/DDBJ whole genome shotgun (WGS) entry which is preliminary data.</text>
</comment>
<organism evidence="1">
    <name type="scientific">marine sediment metagenome</name>
    <dbReference type="NCBI Taxonomy" id="412755"/>
    <lineage>
        <taxon>unclassified sequences</taxon>
        <taxon>metagenomes</taxon>
        <taxon>ecological metagenomes</taxon>
    </lineage>
</organism>
<dbReference type="AlphaFoldDB" id="A0A0F9JXU9"/>
<name>A0A0F9JXU9_9ZZZZ</name>
<proteinExistence type="predicted"/>
<accession>A0A0F9JXU9</accession>
<sequence>MPSTPNMQTQSFINEILKILDATANQSQCAELRLVQERLLVQGRQQSSAAMKLEILRGINKINSDDVAEAIE</sequence>